<keyword evidence="3" id="KW-0812">Transmembrane</keyword>
<evidence type="ECO:0000313" key="4">
    <source>
        <dbReference type="EMBL" id="WOO33468.1"/>
    </source>
</evidence>
<proteinExistence type="predicted"/>
<evidence type="ECO:0000256" key="1">
    <source>
        <dbReference type="SAM" id="Coils"/>
    </source>
</evidence>
<evidence type="ECO:0000313" key="5">
    <source>
        <dbReference type="Proteomes" id="UP001303211"/>
    </source>
</evidence>
<feature type="transmembrane region" description="Helical" evidence="3">
    <location>
        <begin position="293"/>
        <end position="312"/>
    </location>
</feature>
<evidence type="ECO:0000256" key="2">
    <source>
        <dbReference type="SAM" id="MobiDB-lite"/>
    </source>
</evidence>
<organism evidence="4 5">
    <name type="scientific">Diaphorobacter limosus</name>
    <dbReference type="NCBI Taxonomy" id="3036128"/>
    <lineage>
        <taxon>Bacteria</taxon>
        <taxon>Pseudomonadati</taxon>
        <taxon>Pseudomonadota</taxon>
        <taxon>Betaproteobacteria</taxon>
        <taxon>Burkholderiales</taxon>
        <taxon>Comamonadaceae</taxon>
        <taxon>Diaphorobacter</taxon>
    </lineage>
</organism>
<feature type="compositionally biased region" description="Low complexity" evidence="2">
    <location>
        <begin position="160"/>
        <end position="174"/>
    </location>
</feature>
<name>A0ABZ0J9A1_9BURK</name>
<dbReference type="EMBL" id="CP136921">
    <property type="protein sequence ID" value="WOO33468.1"/>
    <property type="molecule type" value="Genomic_DNA"/>
</dbReference>
<feature type="region of interest" description="Disordered" evidence="2">
    <location>
        <begin position="160"/>
        <end position="185"/>
    </location>
</feature>
<reference evidence="4 5" key="1">
    <citation type="submission" date="2023-03" db="EMBL/GenBank/DDBJ databases">
        <title>Diaphorobacter basophil sp. nov., isolated from a sewage-treatment plant.</title>
        <authorList>
            <person name="Yang K."/>
        </authorList>
    </citation>
    <scope>NUCLEOTIDE SEQUENCE [LARGE SCALE GENOMIC DNA]</scope>
    <source>
        <strain evidence="4 5">Y-1</strain>
    </source>
</reference>
<keyword evidence="3" id="KW-0472">Membrane</keyword>
<protein>
    <recommendedName>
        <fullName evidence="6">Tfp pilus assembly protein FimV</fullName>
    </recommendedName>
</protein>
<keyword evidence="3" id="KW-1133">Transmembrane helix</keyword>
<feature type="region of interest" description="Disordered" evidence="2">
    <location>
        <begin position="338"/>
        <end position="372"/>
    </location>
</feature>
<keyword evidence="1" id="KW-0175">Coiled coil</keyword>
<keyword evidence="5" id="KW-1185">Reference proteome</keyword>
<feature type="coiled-coil region" evidence="1">
    <location>
        <begin position="253"/>
        <end position="287"/>
    </location>
</feature>
<evidence type="ECO:0008006" key="6">
    <source>
        <dbReference type="Google" id="ProtNLM"/>
    </source>
</evidence>
<accession>A0ABZ0J9A1</accession>
<dbReference type="Proteomes" id="UP001303211">
    <property type="component" value="Chromosome"/>
</dbReference>
<dbReference type="RefSeq" id="WP_317702834.1">
    <property type="nucleotide sequence ID" value="NZ_CP136921.1"/>
</dbReference>
<evidence type="ECO:0000256" key="3">
    <source>
        <dbReference type="SAM" id="Phobius"/>
    </source>
</evidence>
<gene>
    <name evidence="4" type="ORF">P4826_05150</name>
</gene>
<sequence>MASGVAALSLGPSRGAVVLGSPIDLMFEVRPDAGKDLASSCLSARLVSGASTVSDSRVQVTPVLGGTVPMVRVQARITADEPVLTVTLAAGCEGRVTRSYTFLADPPSGTPAVAQRPLDVAGFGAAARGTDGWGLADADAAATRAAARQRVLAGLEGEGALASGSARPARPSSAKTADRPARPRALAPVPAAPARLIVEPLDLWLDTPLTLRLAREEPLLVSAPDEARRAEFAALWKALNTSPENLRESMALLDKLQGEAAAQVRQAEAEKAAAAELRQRLAQVEEQSFSATWVYGLGGLLALAVGCIGWLLRRARRQETQAWQHSVARSEALQHGAVAAEGPSGQDDWPLEPDAADTWQPSSLPEVDEPDVPVDAPDTIPVGPSAAATAPAAFEPTIQPAMAPATPKAARAQQILPPDAVFDIQQQAEFFTSIGEHDQAIDVLRAHIEEHGDAMPWAYLESLRLFHMLGRTESFNRQRLQFQERFNVRVPGFGQFHHAGQALEDYPEALAEIEALWSSPEVMGVLDGLLFRRGEGADDERFDLTAFDDLLLLLAIAQTTPAHLRGAPAPRARTTPRANKVSLPPERSLDSIAGDLSLMPSGYDVLTPEPAPRPMLDVDLSQTCQPDIAFDDHPTTAVTRMQGVGFGMEDDKLELRFELDQMDKKRF</sequence>